<evidence type="ECO:0000259" key="19">
    <source>
        <dbReference type="PROSITE" id="PS01033"/>
    </source>
</evidence>
<dbReference type="AlphaFoldDB" id="A0A379ZPT2"/>
<evidence type="ECO:0000256" key="8">
    <source>
        <dbReference type="ARBA" id="ARBA00022723"/>
    </source>
</evidence>
<dbReference type="GO" id="GO:0019825">
    <property type="term" value="F:oxygen binding"/>
    <property type="evidence" value="ECO:0007669"/>
    <property type="project" value="InterPro"/>
</dbReference>
<dbReference type="Proteomes" id="UP000254069">
    <property type="component" value="Unassembled WGS sequence"/>
</dbReference>
<evidence type="ECO:0000256" key="5">
    <source>
        <dbReference type="ARBA" id="ARBA00022617"/>
    </source>
</evidence>
<comment type="function">
    <text evidence="14 18">Is involved in NO detoxification in an aerobic process, termed nitric oxide dioxygenase (NOD) reaction that utilizes O(2) and NAD(P)H to convert NO to nitrate, which protects the bacterium from various noxious nitrogen compounds. Therefore, plays a central role in the inducible response to nitrosative stress.</text>
</comment>
<dbReference type="FunFam" id="2.40.30.10:FF:000034">
    <property type="entry name" value="Flavohemoprotein"/>
    <property type="match status" value="1"/>
</dbReference>
<gene>
    <name evidence="18 21" type="primary">hmp</name>
    <name evidence="21" type="ORF">NCTC10738_01794</name>
</gene>
<dbReference type="SUPFAM" id="SSF46458">
    <property type="entry name" value="Globin-like"/>
    <property type="match status" value="1"/>
</dbReference>
<dbReference type="InterPro" id="IPR012292">
    <property type="entry name" value="Globin/Proto"/>
</dbReference>
<dbReference type="PANTHER" id="PTHR43396">
    <property type="entry name" value="FLAVOHEMOPROTEIN"/>
    <property type="match status" value="1"/>
</dbReference>
<dbReference type="InterPro" id="IPR017938">
    <property type="entry name" value="Riboflavin_synthase-like_b-brl"/>
</dbReference>
<dbReference type="Gene3D" id="1.10.490.10">
    <property type="entry name" value="Globins"/>
    <property type="match status" value="1"/>
</dbReference>
<organism evidence="21 22">
    <name type="scientific">Shewanella algae</name>
    <dbReference type="NCBI Taxonomy" id="38313"/>
    <lineage>
        <taxon>Bacteria</taxon>
        <taxon>Pseudomonadati</taxon>
        <taxon>Pseudomonadota</taxon>
        <taxon>Gammaproteobacteria</taxon>
        <taxon>Alteromonadales</taxon>
        <taxon>Shewanellaceae</taxon>
        <taxon>Shewanella</taxon>
    </lineage>
</organism>
<comment type="cofactor">
    <cofactor evidence="18">
        <name>FAD</name>
        <dbReference type="ChEBI" id="CHEBI:57692"/>
    </cofactor>
    <text evidence="18">Binds 1 FAD per subunit.</text>
</comment>
<evidence type="ECO:0000256" key="17">
    <source>
        <dbReference type="ARBA" id="ARBA00049433"/>
    </source>
</evidence>
<evidence type="ECO:0000256" key="15">
    <source>
        <dbReference type="ARBA" id="ARBA00034078"/>
    </source>
</evidence>
<keyword evidence="4 18" id="KW-0216">Detoxification</keyword>
<dbReference type="Gene3D" id="2.40.30.10">
    <property type="entry name" value="Translation factors"/>
    <property type="match status" value="1"/>
</dbReference>
<dbReference type="HAMAP" id="MF_01252">
    <property type="entry name" value="Hmp"/>
    <property type="match status" value="1"/>
</dbReference>
<keyword evidence="6 18" id="KW-0561">Oxygen transport</keyword>
<feature type="active site" description="Charge relay system" evidence="18">
    <location>
        <position position="95"/>
    </location>
</feature>
<feature type="site" description="Influences the redox potential of the prosthetic heme and FAD groups" evidence="18">
    <location>
        <position position="388"/>
    </location>
</feature>
<evidence type="ECO:0000256" key="12">
    <source>
        <dbReference type="ARBA" id="ARBA00023004"/>
    </source>
</evidence>
<keyword evidence="8 18" id="KW-0479">Metal-binding</keyword>
<protein>
    <recommendedName>
        <fullName evidence="18">Flavohemoprotein</fullName>
    </recommendedName>
    <alternativeName>
        <fullName evidence="18">Flavohemoglobin</fullName>
    </alternativeName>
    <alternativeName>
        <fullName evidence="18">Hemoglobin-like protein</fullName>
    </alternativeName>
    <alternativeName>
        <fullName evidence="18">Nitric oxide dioxygenase</fullName>
        <shortName evidence="18">NO oxygenase</shortName>
        <shortName evidence="18">NOD</shortName>
        <ecNumber evidence="18">1.14.12.17</ecNumber>
    </alternativeName>
</protein>
<feature type="domain" description="FAD-binding FR-type" evidence="20">
    <location>
        <begin position="152"/>
        <end position="257"/>
    </location>
</feature>
<dbReference type="InterPro" id="IPR008333">
    <property type="entry name" value="Cbr1-like_FAD-bd_dom"/>
</dbReference>
<dbReference type="Pfam" id="PF00970">
    <property type="entry name" value="FAD_binding_6"/>
    <property type="match status" value="1"/>
</dbReference>
<dbReference type="GO" id="GO:0020037">
    <property type="term" value="F:heme binding"/>
    <property type="evidence" value="ECO:0007669"/>
    <property type="project" value="InterPro"/>
</dbReference>
<feature type="region of interest" description="Reductase" evidence="18">
    <location>
        <begin position="149"/>
        <end position="396"/>
    </location>
</feature>
<dbReference type="RefSeq" id="WP_109248104.1">
    <property type="nucleotide sequence ID" value="NZ_CP032415.1"/>
</dbReference>
<feature type="domain" description="Globin" evidence="19">
    <location>
        <begin position="1"/>
        <end position="138"/>
    </location>
</feature>
<evidence type="ECO:0000256" key="10">
    <source>
        <dbReference type="ARBA" id="ARBA00022857"/>
    </source>
</evidence>
<dbReference type="PANTHER" id="PTHR43396:SF3">
    <property type="entry name" value="FLAVOHEMOPROTEIN"/>
    <property type="match status" value="1"/>
</dbReference>
<dbReference type="GO" id="GO:0046210">
    <property type="term" value="P:nitric oxide catabolic process"/>
    <property type="evidence" value="ECO:0007669"/>
    <property type="project" value="TreeGrafter"/>
</dbReference>
<dbReference type="SUPFAM" id="SSF63380">
    <property type="entry name" value="Riboflavin synthase domain-like"/>
    <property type="match status" value="1"/>
</dbReference>
<dbReference type="FunFam" id="1.10.490.10:FF:000003">
    <property type="entry name" value="Flavohemoprotein"/>
    <property type="match status" value="1"/>
</dbReference>
<evidence type="ECO:0000259" key="20">
    <source>
        <dbReference type="PROSITE" id="PS51384"/>
    </source>
</evidence>
<dbReference type="GO" id="GO:0009636">
    <property type="term" value="P:response to toxic substance"/>
    <property type="evidence" value="ECO:0007669"/>
    <property type="project" value="UniProtKB-KW"/>
</dbReference>
<dbReference type="GO" id="GO:0005344">
    <property type="term" value="F:oxygen carrier activity"/>
    <property type="evidence" value="ECO:0007669"/>
    <property type="project" value="UniProtKB-UniRule"/>
</dbReference>
<comment type="cofactor">
    <cofactor evidence="15">
        <name>[2Fe-2S] cluster</name>
        <dbReference type="ChEBI" id="CHEBI:190135"/>
    </cofactor>
</comment>
<keyword evidence="9 18" id="KW-0274">FAD</keyword>
<comment type="catalytic activity">
    <reaction evidence="17 18">
        <text>2 nitric oxide + NADPH + 2 O2 = 2 nitrate + NADP(+) + H(+)</text>
        <dbReference type="Rhea" id="RHEA:19465"/>
        <dbReference type="ChEBI" id="CHEBI:15378"/>
        <dbReference type="ChEBI" id="CHEBI:15379"/>
        <dbReference type="ChEBI" id="CHEBI:16480"/>
        <dbReference type="ChEBI" id="CHEBI:17632"/>
        <dbReference type="ChEBI" id="CHEBI:57783"/>
        <dbReference type="ChEBI" id="CHEBI:58349"/>
        <dbReference type="EC" id="1.14.12.17"/>
    </reaction>
</comment>
<evidence type="ECO:0000256" key="13">
    <source>
        <dbReference type="ARBA" id="ARBA00023027"/>
    </source>
</evidence>
<feature type="site" description="Involved in heme-bound ligand stabilization and O-O bond activation" evidence="18">
    <location>
        <position position="29"/>
    </location>
</feature>
<feature type="binding site" evidence="18">
    <location>
        <begin position="389"/>
        <end position="392"/>
    </location>
    <ligand>
        <name>FAD</name>
        <dbReference type="ChEBI" id="CHEBI:57692"/>
    </ligand>
</feature>
<evidence type="ECO:0000256" key="1">
    <source>
        <dbReference type="ARBA" id="ARBA00006401"/>
    </source>
</evidence>
<dbReference type="InterPro" id="IPR009050">
    <property type="entry name" value="Globin-like_sf"/>
</dbReference>
<evidence type="ECO:0000256" key="16">
    <source>
        <dbReference type="ARBA" id="ARBA00048649"/>
    </source>
</evidence>
<evidence type="ECO:0000313" key="21">
    <source>
        <dbReference type="EMBL" id="SUI66191.1"/>
    </source>
</evidence>
<dbReference type="CDD" id="cd14776">
    <property type="entry name" value="HmpEc-globin-like"/>
    <property type="match status" value="1"/>
</dbReference>
<dbReference type="EMBL" id="UGYO01000001">
    <property type="protein sequence ID" value="SUI66191.1"/>
    <property type="molecule type" value="Genomic_DNA"/>
</dbReference>
<dbReference type="NCBIfam" id="NF009805">
    <property type="entry name" value="PRK13289.1"/>
    <property type="match status" value="1"/>
</dbReference>
<evidence type="ECO:0000256" key="6">
    <source>
        <dbReference type="ARBA" id="ARBA00022621"/>
    </source>
</evidence>
<dbReference type="SUPFAM" id="SSF52343">
    <property type="entry name" value="Ferredoxin reductase-like, C-terminal NADP-linked domain"/>
    <property type="match status" value="1"/>
</dbReference>
<dbReference type="CDD" id="cd06184">
    <property type="entry name" value="flavohem_like_fad_nad_binding"/>
    <property type="match status" value="1"/>
</dbReference>
<keyword evidence="22" id="KW-1185">Reference proteome</keyword>
<comment type="similarity">
    <text evidence="2 18">Belongs to the globin family. Two-domain flavohemoproteins subfamily.</text>
</comment>
<dbReference type="PRINTS" id="PR00410">
    <property type="entry name" value="PHEHYDRXLASE"/>
</dbReference>
<keyword evidence="21" id="KW-0223">Dioxygenase</keyword>
<comment type="catalytic activity">
    <reaction evidence="16 18">
        <text>2 nitric oxide + NADH + 2 O2 = 2 nitrate + NAD(+) + H(+)</text>
        <dbReference type="Rhea" id="RHEA:19469"/>
        <dbReference type="ChEBI" id="CHEBI:15378"/>
        <dbReference type="ChEBI" id="CHEBI:15379"/>
        <dbReference type="ChEBI" id="CHEBI:16480"/>
        <dbReference type="ChEBI" id="CHEBI:17632"/>
        <dbReference type="ChEBI" id="CHEBI:57540"/>
        <dbReference type="ChEBI" id="CHEBI:57945"/>
        <dbReference type="EC" id="1.14.12.17"/>
    </reaction>
</comment>
<comment type="domain">
    <text evidence="18">Consists of two distinct domains; an N-terminal heme-containing oxygen-binding domain and a C-terminal reductase domain with binding sites for FAD and NAD(P)H.</text>
</comment>
<dbReference type="FunFam" id="3.40.50.80:FF:000010">
    <property type="entry name" value="Flavohemoprotein"/>
    <property type="match status" value="1"/>
</dbReference>
<name>A0A379ZPT2_9GAMM</name>
<dbReference type="InterPro" id="IPR001433">
    <property type="entry name" value="OxRdtase_FAD/NAD-bd"/>
</dbReference>
<feature type="binding site" evidence="18">
    <location>
        <begin position="270"/>
        <end position="275"/>
    </location>
    <ligand>
        <name>NADP(+)</name>
        <dbReference type="ChEBI" id="CHEBI:58349"/>
    </ligand>
</feature>
<evidence type="ECO:0000256" key="9">
    <source>
        <dbReference type="ARBA" id="ARBA00022827"/>
    </source>
</evidence>
<feature type="binding site" evidence="18">
    <location>
        <position position="190"/>
    </location>
    <ligand>
        <name>FAD</name>
        <dbReference type="ChEBI" id="CHEBI:57692"/>
    </ligand>
</feature>
<feature type="binding site" description="proximal binding residue" evidence="18">
    <location>
        <position position="85"/>
    </location>
    <ligand>
        <name>heme b</name>
        <dbReference type="ChEBI" id="CHEBI:60344"/>
    </ligand>
    <ligandPart>
        <name>Fe</name>
        <dbReference type="ChEBI" id="CHEBI:18248"/>
    </ligandPart>
</feature>
<feature type="active site" description="Charge relay system" evidence="18">
    <location>
        <position position="137"/>
    </location>
</feature>
<dbReference type="GO" id="GO:0071500">
    <property type="term" value="P:cellular response to nitrosative stress"/>
    <property type="evidence" value="ECO:0007669"/>
    <property type="project" value="TreeGrafter"/>
</dbReference>
<dbReference type="Pfam" id="PF00042">
    <property type="entry name" value="Globin"/>
    <property type="match status" value="1"/>
</dbReference>
<evidence type="ECO:0000256" key="4">
    <source>
        <dbReference type="ARBA" id="ARBA00022575"/>
    </source>
</evidence>
<proteinExistence type="inferred from homology"/>
<dbReference type="InterPro" id="IPR000971">
    <property type="entry name" value="Globin"/>
</dbReference>
<keyword evidence="11 18" id="KW-0560">Oxidoreductase</keyword>
<comment type="similarity">
    <text evidence="1 18">In the C-terminal section; belongs to the flavoprotein pyridine nucleotide cytochrome reductase family.</text>
</comment>
<dbReference type="PROSITE" id="PS01033">
    <property type="entry name" value="GLOBIN"/>
    <property type="match status" value="1"/>
</dbReference>
<dbReference type="InterPro" id="IPR017927">
    <property type="entry name" value="FAD-bd_FR_type"/>
</dbReference>
<accession>A0A379ZPT2</accession>
<keyword evidence="3 18" id="KW-0813">Transport</keyword>
<evidence type="ECO:0000256" key="18">
    <source>
        <dbReference type="HAMAP-Rule" id="MF_01252"/>
    </source>
</evidence>
<dbReference type="GO" id="GO:0071949">
    <property type="term" value="F:FAD binding"/>
    <property type="evidence" value="ECO:0007669"/>
    <property type="project" value="InterPro"/>
</dbReference>
<keyword evidence="5 18" id="KW-0349">Heme</keyword>
<dbReference type="InterPro" id="IPR023950">
    <property type="entry name" value="Hmp"/>
</dbReference>
<keyword evidence="7 18" id="KW-0285">Flavoprotein</keyword>
<comment type="cofactor">
    <cofactor evidence="18">
        <name>heme b</name>
        <dbReference type="ChEBI" id="CHEBI:60344"/>
    </cofactor>
    <text evidence="18">Binds 1 heme b (iron(II)-protoporphyrin IX) group per subunit.</text>
</comment>
<dbReference type="Gene3D" id="3.40.50.80">
    <property type="entry name" value="Nucleotide-binding domain of ferredoxin-NADP reductase (FNR) module"/>
    <property type="match status" value="1"/>
</dbReference>
<dbReference type="GO" id="GO:0046872">
    <property type="term" value="F:metal ion binding"/>
    <property type="evidence" value="ECO:0007669"/>
    <property type="project" value="UniProtKB-KW"/>
</dbReference>
<feature type="binding site" evidence="18">
    <location>
        <begin position="206"/>
        <end position="209"/>
    </location>
    <ligand>
        <name>FAD</name>
        <dbReference type="ChEBI" id="CHEBI:57692"/>
    </ligand>
</feature>
<evidence type="ECO:0000256" key="3">
    <source>
        <dbReference type="ARBA" id="ARBA00022448"/>
    </source>
</evidence>
<dbReference type="Pfam" id="PF00175">
    <property type="entry name" value="NAD_binding_1"/>
    <property type="match status" value="1"/>
</dbReference>
<keyword evidence="10 18" id="KW-0521">NADP</keyword>
<keyword evidence="13 18" id="KW-0520">NAD</keyword>
<sequence>MLDQHTIQVVKSTIPLLVAAGPELTKHFYQRMFHHNPELKDVFNLAHQHKGDQPVALFNAVAAYAQHIDNLAVLGEAVERIAQKHTGFLIKPEQYAIVGKHLLATLEELGGDAVTPEVLGAWEKAYGVLANIFIGREAQIYADAAGKQGGWSGTRTFVVSNKRRESAAITSFELTPKDGGPVADFKPGQYLNLKLSHPALAHTEIRQYSLSDAPNGHNYRISVKRENEGLVSNLLHNEFDISSELELIPPAGDFFLNTEPDTRVVLLSAGVGLTPMLSMLNSRLQQDCAETLWLHACENGAQHAFAEEIRRKQAEQTNLKALTWYRQPLETDIQGQDYDLNGTMLLEPIAAMLPSEGQFYCCGPIGFMQSIKAQLLALGIEEAQIHYEVFGPHQGL</sequence>
<dbReference type="PROSITE" id="PS51384">
    <property type="entry name" value="FAD_FR"/>
    <property type="match status" value="1"/>
</dbReference>
<dbReference type="EC" id="1.14.12.17" evidence="18"/>
<feature type="site" description="Influences the redox potential of the prosthetic heme and FAD groups" evidence="18">
    <location>
        <position position="84"/>
    </location>
</feature>
<reference evidence="21 22" key="1">
    <citation type="submission" date="2018-06" db="EMBL/GenBank/DDBJ databases">
        <authorList>
            <consortium name="Pathogen Informatics"/>
            <person name="Doyle S."/>
        </authorList>
    </citation>
    <scope>NUCLEOTIDE SEQUENCE [LARGE SCALE GENOMIC DNA]</scope>
    <source>
        <strain evidence="21 22">NCTC10738</strain>
    </source>
</reference>
<dbReference type="GO" id="GO:0008941">
    <property type="term" value="F:nitric oxide dioxygenase NAD(P)H activity"/>
    <property type="evidence" value="ECO:0007669"/>
    <property type="project" value="UniProtKB-UniRule"/>
</dbReference>
<evidence type="ECO:0000313" key="22">
    <source>
        <dbReference type="Proteomes" id="UP000254069"/>
    </source>
</evidence>
<keyword evidence="12 18" id="KW-0408">Iron</keyword>
<dbReference type="InterPro" id="IPR039261">
    <property type="entry name" value="FNR_nucleotide-bd"/>
</dbReference>
<evidence type="ECO:0000256" key="11">
    <source>
        <dbReference type="ARBA" id="ARBA00023002"/>
    </source>
</evidence>
<evidence type="ECO:0000256" key="2">
    <source>
        <dbReference type="ARBA" id="ARBA00008414"/>
    </source>
</evidence>
<evidence type="ECO:0000256" key="14">
    <source>
        <dbReference type="ARBA" id="ARBA00025094"/>
    </source>
</evidence>
<evidence type="ECO:0000256" key="7">
    <source>
        <dbReference type="ARBA" id="ARBA00022630"/>
    </source>
</evidence>